<evidence type="ECO:0000313" key="1">
    <source>
        <dbReference type="EMBL" id="KAG2866483.1"/>
    </source>
</evidence>
<dbReference type="Proteomes" id="UP000735874">
    <property type="component" value="Unassembled WGS sequence"/>
</dbReference>
<accession>A0A329T247</accession>
<dbReference type="EMBL" id="RCMG01000039">
    <property type="protein sequence ID" value="KAG2866483.1"/>
    <property type="molecule type" value="Genomic_DNA"/>
</dbReference>
<evidence type="ECO:0000313" key="2">
    <source>
        <dbReference type="EMBL" id="KAG2947273.1"/>
    </source>
</evidence>
<reference evidence="3 4" key="1">
    <citation type="submission" date="2018-01" db="EMBL/GenBank/DDBJ databases">
        <title>Draft genome of the strawberry crown rot pathogen Phytophthora cactorum.</title>
        <authorList>
            <person name="Armitage A.D."/>
            <person name="Lysoe E."/>
            <person name="Nellist C.F."/>
            <person name="Harrison R.J."/>
            <person name="Brurberg M.B."/>
        </authorList>
    </citation>
    <scope>NUCLEOTIDE SEQUENCE [LARGE SCALE GENOMIC DNA]</scope>
    <source>
        <strain evidence="3 4">10300</strain>
    </source>
</reference>
<comment type="caution">
    <text evidence="3">The sequence shown here is derived from an EMBL/GenBank/DDBJ whole genome shotgun (WGS) entry which is preliminary data.</text>
</comment>
<evidence type="ECO:0000313" key="3">
    <source>
        <dbReference type="EMBL" id="RAW42538.1"/>
    </source>
</evidence>
<proteinExistence type="predicted"/>
<evidence type="ECO:0000313" key="4">
    <source>
        <dbReference type="Proteomes" id="UP000251314"/>
    </source>
</evidence>
<dbReference type="Proteomes" id="UP000736787">
    <property type="component" value="Unassembled WGS sequence"/>
</dbReference>
<dbReference type="Proteomes" id="UP000251314">
    <property type="component" value="Unassembled WGS sequence"/>
</dbReference>
<reference evidence="1" key="2">
    <citation type="submission" date="2018-10" db="EMBL/GenBank/DDBJ databases">
        <title>Effector identification in a new, highly contiguous assembly of the strawberry crown rot pathogen Phytophthora cactorum.</title>
        <authorList>
            <person name="Armitage A.D."/>
            <person name="Nellist C.F."/>
            <person name="Bates H."/>
            <person name="Vickerstaff R.J."/>
            <person name="Harrison R.J."/>
        </authorList>
    </citation>
    <scope>NUCLEOTIDE SEQUENCE</scope>
    <source>
        <strain evidence="1">15-7</strain>
        <strain evidence="2">4040</strain>
    </source>
</reference>
<name>A0A329T247_9STRA</name>
<dbReference type="VEuPathDB" id="FungiDB:PC110_g1306"/>
<protein>
    <submittedName>
        <fullName evidence="3">Uncharacterized protein</fullName>
    </submittedName>
</protein>
<organism evidence="3 4">
    <name type="scientific">Phytophthora cactorum</name>
    <dbReference type="NCBI Taxonomy" id="29920"/>
    <lineage>
        <taxon>Eukaryota</taxon>
        <taxon>Sar</taxon>
        <taxon>Stramenopiles</taxon>
        <taxon>Oomycota</taxon>
        <taxon>Peronosporomycetes</taxon>
        <taxon>Peronosporales</taxon>
        <taxon>Peronosporaceae</taxon>
        <taxon>Phytophthora</taxon>
    </lineage>
</organism>
<keyword evidence="4" id="KW-1185">Reference proteome</keyword>
<dbReference type="AlphaFoldDB" id="A0A329T247"/>
<dbReference type="OrthoDB" id="125956at2759"/>
<sequence>MTDVTRDVEEEATVLVEGSPELDATVKVARTSCTIQCGKPLVQVCNASTEVVAIRRGTLVTVATVVPDSAFGFEREDPSGDAANSACVDTVIGAGADGSPVGCDPLPGLEKAMHEALDVDFGDFKFSDVQKCLLRELLELFRDMFVEISHDPRSNGSVRILN</sequence>
<gene>
    <name evidence="3" type="ORF">PC110_g1306</name>
    <name evidence="1" type="ORF">PC113_g2794</name>
    <name evidence="2" type="ORF">PC117_g6947</name>
</gene>
<dbReference type="EMBL" id="RCMK01000136">
    <property type="protein sequence ID" value="KAG2947273.1"/>
    <property type="molecule type" value="Genomic_DNA"/>
</dbReference>
<dbReference type="EMBL" id="MJFZ01000014">
    <property type="protein sequence ID" value="RAW42538.1"/>
    <property type="molecule type" value="Genomic_DNA"/>
</dbReference>